<protein>
    <submittedName>
        <fullName evidence="8">RagB/SusD family nutrient uptake outer membrane protein</fullName>
    </submittedName>
</protein>
<dbReference type="InterPro" id="IPR012944">
    <property type="entry name" value="SusD_RagB_dom"/>
</dbReference>
<name>A0A921KZM6_9BACT</name>
<dbReference type="Pfam" id="PF07980">
    <property type="entry name" value="SusD_RagB"/>
    <property type="match status" value="1"/>
</dbReference>
<comment type="caution">
    <text evidence="8">The sequence shown here is derived from an EMBL/GenBank/DDBJ whole genome shotgun (WGS) entry which is preliminary data.</text>
</comment>
<dbReference type="SUPFAM" id="SSF48452">
    <property type="entry name" value="TPR-like"/>
    <property type="match status" value="1"/>
</dbReference>
<dbReference type="EMBL" id="DYVS01000276">
    <property type="protein sequence ID" value="HJF71991.1"/>
    <property type="molecule type" value="Genomic_DNA"/>
</dbReference>
<evidence type="ECO:0000256" key="1">
    <source>
        <dbReference type="ARBA" id="ARBA00004442"/>
    </source>
</evidence>
<dbReference type="Pfam" id="PF14322">
    <property type="entry name" value="SusD-like_3"/>
    <property type="match status" value="1"/>
</dbReference>
<keyword evidence="4" id="KW-0472">Membrane</keyword>
<evidence type="ECO:0000256" key="5">
    <source>
        <dbReference type="ARBA" id="ARBA00023237"/>
    </source>
</evidence>
<organism evidence="8 9">
    <name type="scientific">Butyricimonas virosa</name>
    <dbReference type="NCBI Taxonomy" id="544645"/>
    <lineage>
        <taxon>Bacteria</taxon>
        <taxon>Pseudomonadati</taxon>
        <taxon>Bacteroidota</taxon>
        <taxon>Bacteroidia</taxon>
        <taxon>Bacteroidales</taxon>
        <taxon>Odoribacteraceae</taxon>
        <taxon>Butyricimonas</taxon>
    </lineage>
</organism>
<dbReference type="InterPro" id="IPR033985">
    <property type="entry name" value="SusD-like_N"/>
</dbReference>
<evidence type="ECO:0000313" key="9">
    <source>
        <dbReference type="Proteomes" id="UP000742098"/>
    </source>
</evidence>
<evidence type="ECO:0000313" key="8">
    <source>
        <dbReference type="EMBL" id="HJF71991.1"/>
    </source>
</evidence>
<sequence length="496" mass="56712">MKIRNIILGIALTLECGACNDWLTVQPETVIVEEDMCTTDEGVKQLLSGMYYTMRTLYSPAYPLGGGDGLAEGLACTWNPSGERLIALANRDYTTTNSVRYLLNNTFRDLYNVIAMANDFVKAAEQNKGKLTESVYNIGMGEALAIRAYCHLDLIRLWGPMPSRVDAGKNYLPYVTVNDPNPYEYISFERYMTLLLEDLDRAEEFLLASDPVVTNTFESTDQANVEWRYRKSRINYYGVLGLQARARLWNGDTEGALSYARKVINAENEDGTTKVRLMTLKEDGQEYQPGSNIWLLGDPSAYAEHLCGIKCDDWNWEKGPWTGPTGVQKVLYIEGVSGSETAHRATEFRELFDNKTTDFRYSRVWQVSVIAGGVIVTANFQKYKGFYISSTNTCQMNFPLIRLSEMYLIVMEKAPLDEANAAWEKFSAAREVAYVPYTEADRQERVYKEWIREFLGEGQNFYTYKRLGKDRMYFNTQLITENQYVLPIPEKEFLNN</sequence>
<comment type="similarity">
    <text evidence="2">Belongs to the SusD family.</text>
</comment>
<dbReference type="Gene3D" id="1.25.40.390">
    <property type="match status" value="1"/>
</dbReference>
<dbReference type="GO" id="GO:0009279">
    <property type="term" value="C:cell outer membrane"/>
    <property type="evidence" value="ECO:0007669"/>
    <property type="project" value="UniProtKB-SubCell"/>
</dbReference>
<feature type="domain" description="RagB/SusD" evidence="6">
    <location>
        <begin position="383"/>
        <end position="477"/>
    </location>
</feature>
<dbReference type="InterPro" id="IPR011990">
    <property type="entry name" value="TPR-like_helical_dom_sf"/>
</dbReference>
<reference evidence="8" key="1">
    <citation type="journal article" date="2021" name="PeerJ">
        <title>Extensive microbial diversity within the chicken gut microbiome revealed by metagenomics and culture.</title>
        <authorList>
            <person name="Gilroy R."/>
            <person name="Ravi A."/>
            <person name="Getino M."/>
            <person name="Pursley I."/>
            <person name="Horton D.L."/>
            <person name="Alikhan N.F."/>
            <person name="Baker D."/>
            <person name="Gharbi K."/>
            <person name="Hall N."/>
            <person name="Watson M."/>
            <person name="Adriaenssens E.M."/>
            <person name="Foster-Nyarko E."/>
            <person name="Jarju S."/>
            <person name="Secka A."/>
            <person name="Antonio M."/>
            <person name="Oren A."/>
            <person name="Chaudhuri R.R."/>
            <person name="La Ragione R."/>
            <person name="Hildebrand F."/>
            <person name="Pallen M.J."/>
        </authorList>
    </citation>
    <scope>NUCLEOTIDE SEQUENCE</scope>
    <source>
        <strain evidence="8">6966</strain>
    </source>
</reference>
<comment type="subcellular location">
    <subcellularLocation>
        <location evidence="1">Cell outer membrane</location>
    </subcellularLocation>
</comment>
<gene>
    <name evidence="8" type="ORF">K8V05_14670</name>
</gene>
<proteinExistence type="inferred from homology"/>
<dbReference type="Proteomes" id="UP000742098">
    <property type="component" value="Unassembled WGS sequence"/>
</dbReference>
<reference evidence="8" key="2">
    <citation type="submission" date="2021-09" db="EMBL/GenBank/DDBJ databases">
        <authorList>
            <person name="Gilroy R."/>
        </authorList>
    </citation>
    <scope>NUCLEOTIDE SEQUENCE</scope>
    <source>
        <strain evidence="8">6966</strain>
    </source>
</reference>
<dbReference type="AlphaFoldDB" id="A0A921KZM6"/>
<keyword evidence="5" id="KW-0998">Cell outer membrane</keyword>
<evidence type="ECO:0000259" key="6">
    <source>
        <dbReference type="Pfam" id="PF07980"/>
    </source>
</evidence>
<evidence type="ECO:0000256" key="4">
    <source>
        <dbReference type="ARBA" id="ARBA00023136"/>
    </source>
</evidence>
<evidence type="ECO:0000259" key="7">
    <source>
        <dbReference type="Pfam" id="PF14322"/>
    </source>
</evidence>
<evidence type="ECO:0000256" key="2">
    <source>
        <dbReference type="ARBA" id="ARBA00006275"/>
    </source>
</evidence>
<evidence type="ECO:0000256" key="3">
    <source>
        <dbReference type="ARBA" id="ARBA00022729"/>
    </source>
</evidence>
<accession>A0A921KZM6</accession>
<feature type="domain" description="SusD-like N-terminal" evidence="7">
    <location>
        <begin position="95"/>
        <end position="170"/>
    </location>
</feature>
<keyword evidence="3" id="KW-0732">Signal</keyword>